<dbReference type="EMBL" id="CP044205">
    <property type="protein sequence ID" value="QFY43295.1"/>
    <property type="molecule type" value="Genomic_DNA"/>
</dbReference>
<feature type="domain" description="HAMP" evidence="8">
    <location>
        <begin position="1017"/>
        <end position="1069"/>
    </location>
</feature>
<evidence type="ECO:0000256" key="5">
    <source>
        <dbReference type="SAM" id="MobiDB-lite"/>
    </source>
</evidence>
<dbReference type="InterPro" id="IPR047347">
    <property type="entry name" value="YvaQ-like_sensor"/>
</dbReference>
<dbReference type="Gene3D" id="1.20.120.1530">
    <property type="match status" value="5"/>
</dbReference>
<dbReference type="PANTHER" id="PTHR43531">
    <property type="entry name" value="PROTEIN ICFG"/>
    <property type="match status" value="1"/>
</dbReference>
<dbReference type="GO" id="GO:0004888">
    <property type="term" value="F:transmembrane signaling receptor activity"/>
    <property type="evidence" value="ECO:0007669"/>
    <property type="project" value="TreeGrafter"/>
</dbReference>
<dbReference type="FunCoup" id="A0A5Q0BHE5">
    <property type="interactions" value="239"/>
</dbReference>
<feature type="domain" description="HAMP" evidence="8">
    <location>
        <begin position="302"/>
        <end position="354"/>
    </location>
</feature>
<dbReference type="GO" id="GO:0005886">
    <property type="term" value="C:plasma membrane"/>
    <property type="evidence" value="ECO:0007669"/>
    <property type="project" value="TreeGrafter"/>
</dbReference>
<dbReference type="InParanoid" id="A0A5Q0BHE5"/>
<dbReference type="Pfam" id="PF00015">
    <property type="entry name" value="MCPsignal"/>
    <property type="match status" value="1"/>
</dbReference>
<dbReference type="CDD" id="cd06225">
    <property type="entry name" value="HAMP"/>
    <property type="match status" value="2"/>
</dbReference>
<dbReference type="OrthoDB" id="9765776at2"/>
<dbReference type="SMART" id="SM00283">
    <property type="entry name" value="MA"/>
    <property type="match status" value="1"/>
</dbReference>
<feature type="region of interest" description="Disordered" evidence="5">
    <location>
        <begin position="1355"/>
        <end position="1386"/>
    </location>
</feature>
<proteinExistence type="inferred from homology"/>
<evidence type="ECO:0000259" key="6">
    <source>
        <dbReference type="PROSITE" id="PS50111"/>
    </source>
</evidence>
<dbReference type="Pfam" id="PF12729">
    <property type="entry name" value="4HB_MCP_1"/>
    <property type="match status" value="1"/>
</dbReference>
<feature type="domain" description="HAMP" evidence="8">
    <location>
        <begin position="835"/>
        <end position="887"/>
    </location>
</feature>
<dbReference type="PROSITE" id="PS50111">
    <property type="entry name" value="CHEMOTAXIS_TRANSDUC_2"/>
    <property type="match status" value="1"/>
</dbReference>
<dbReference type="SUPFAM" id="SSF158472">
    <property type="entry name" value="HAMP domain-like"/>
    <property type="match status" value="1"/>
</dbReference>
<feature type="domain" description="Methyl-accepting transducer" evidence="6">
    <location>
        <begin position="1074"/>
        <end position="1296"/>
    </location>
</feature>
<feature type="domain" description="T-SNARE coiled-coil homology" evidence="7">
    <location>
        <begin position="1065"/>
        <end position="1127"/>
    </location>
</feature>
<dbReference type="CDD" id="cd19411">
    <property type="entry name" value="MCP2201-like_sensor"/>
    <property type="match status" value="1"/>
</dbReference>
<dbReference type="Pfam" id="PF00672">
    <property type="entry name" value="HAMP"/>
    <property type="match status" value="1"/>
</dbReference>
<feature type="domain" description="HAMP" evidence="8">
    <location>
        <begin position="926"/>
        <end position="978"/>
    </location>
</feature>
<name>A0A5Q0BHE5_9GAMM</name>
<organism evidence="9 10">
    <name type="scientific">Candidatus Methylospira mobilis</name>
    <dbReference type="NCBI Taxonomy" id="1808979"/>
    <lineage>
        <taxon>Bacteria</taxon>
        <taxon>Pseudomonadati</taxon>
        <taxon>Pseudomonadota</taxon>
        <taxon>Gammaproteobacteria</taxon>
        <taxon>Methylococcales</taxon>
        <taxon>Methylococcaceae</taxon>
        <taxon>Candidatus Methylospira</taxon>
    </lineage>
</organism>
<dbReference type="PANTHER" id="PTHR43531:SF11">
    <property type="entry name" value="METHYL-ACCEPTING CHEMOTAXIS PROTEIN 3"/>
    <property type="match status" value="1"/>
</dbReference>
<dbReference type="RefSeq" id="WP_153249277.1">
    <property type="nucleotide sequence ID" value="NZ_CP044205.1"/>
</dbReference>
<evidence type="ECO:0000256" key="3">
    <source>
        <dbReference type="PROSITE-ProRule" id="PRU00284"/>
    </source>
</evidence>
<dbReference type="GO" id="GO:0007165">
    <property type="term" value="P:signal transduction"/>
    <property type="evidence" value="ECO:0007669"/>
    <property type="project" value="UniProtKB-KW"/>
</dbReference>
<reference evidence="9 10" key="1">
    <citation type="submission" date="2019-09" db="EMBL/GenBank/DDBJ databases">
        <title>Ecophysiology of the spiral-shaped methanotroph Methylospira mobilis as revealed by the complete genome sequence.</title>
        <authorList>
            <person name="Oshkin I.Y."/>
            <person name="Dedysh S.N."/>
            <person name="Miroshnikov K."/>
            <person name="Danilova O.V."/>
            <person name="Hakobyan A."/>
            <person name="Liesack W."/>
        </authorList>
    </citation>
    <scope>NUCLEOTIDE SEQUENCE [LARGE SCALE GENOMIC DNA]</scope>
    <source>
        <strain evidence="9 10">Shm1</strain>
    </source>
</reference>
<dbReference type="Pfam" id="PF18947">
    <property type="entry name" value="HAMP_2"/>
    <property type="match status" value="8"/>
</dbReference>
<sequence>MFRDTKMGMRLSLSFGFILILMASIAWFGTARLGELNESIKLISGDRYPKTVLANDIIKQVNIVARAMRNALLLTDKELAAKELDRVEEVRKAINDDMARLEKTITTDQGKATLAAVKDARSKYLLVQDNFIRIMKSGQNKEASVYLMDEVRPLFTPYMDAITNLINIQSELVEKAGQEAQANYQSAWQLMLLLTCLALVLSGIVTFWVTRSITRPLKEAVDAADKIAVGDLSFKLQVDRNDETGQMLKAIVTAQNAVKAMIADAVLLANAAVEGKLATRADESKHQGEYRKIVQGVNNTLDAVIGPLNVAADYVDRISNGDIPPKITDKYNGDFNAIKNNLNKAIDAVNALVADANLLSVAAVQGKLATRADAGKHQGDFAKIVQGVNDTLDAVIGPLNVAAHYVDRISIGDTPPKITDTYNGDFNTLKNNLNICIDAINQQVAAAQGIAAGDLSVKVTVRSEKDELAKSLIHVTDVLGNLQKEMGRLTDASNKGQLSERAKPERFEGAYAEVLRGTNEMLDAILLPIGEGNRILSLIRGGNLREKVEIICHGDHQKMKEAVNGVHGWLSELIRYITGIANGDLSVEMGKASNDDQIHEYLLLVKNNINALVNDANRLSVAAVEGKLATRADAGKHQGDFRKIVQGVNDTLDAVIGPLNVAAGYVDRISNGDIPPKITDNYNGDFNLIKNNLNKAIDAVNTLVADANTLSAAAVAGKLETRADASKHQGDFRKIVQGVNDTLDAVIGPLNVAAGYVDRISNGDIPPKITDNYNGDFNLIKNNLNKAIDAVNTLAADANTLAAAAVAGKLATRADASKHQGDFRKIVQGVNDTLDAVIGPLNVAAGYVDRISNGDIPPKITDSYNGDFNLIKNNLNKAIDAVNTLVADANTLAAAAVAGNLATRADAGKHQGDFRKIVQGVNDTLDAVIGPLNVAAGYVDRISNGDIPQKITDSYNGDFNLIKNNLNKAIDAVNALVADANALSAAAVAGKLATRADASKHQGDFRKIVQGVNDTLDSVIGPVNNLAAAIAELGNNNLSAELKGEYRGDFLEVKNSYETAMVRLNNTLHQIVDAVEGVGQSSEQLNVASQNMAATSEEQSSSVEEVTSSLEQTDSQVKANTDNANMANQLVTGTAQAANEGQARMEDMVQAMTAIDASSQNIAKIIKVIDEIAFQTNLLALNAAVEAARAGQHGRGFAVVAQEVRNLAGRSAKAARETAEMIENSGKRVTEGVAITQKTREALGQIVGNVVKVKDLVAEIATASVEQSHGVTQINVAMNQVAKAAQEGSSQAAELAAAANQLRDQSNLMRNEVRSFTLRNTQKTGASTVHNLEKLSPEMLHQMGLGDNKQAVYAPASATQHSAGHKKSAPKLTLPLDADERGFGDF</sequence>
<feature type="domain" description="HAMP" evidence="8">
    <location>
        <begin position="653"/>
        <end position="705"/>
    </location>
</feature>
<dbReference type="InterPro" id="IPR003660">
    <property type="entry name" value="HAMP_dom"/>
</dbReference>
<dbReference type="InterPro" id="IPR000727">
    <property type="entry name" value="T_SNARE_dom"/>
</dbReference>
<feature type="domain" description="HAMP" evidence="8">
    <location>
        <begin position="211"/>
        <end position="263"/>
    </location>
</feature>
<dbReference type="InterPro" id="IPR004089">
    <property type="entry name" value="MCPsignal_dom"/>
</dbReference>
<dbReference type="PROSITE" id="PS50885">
    <property type="entry name" value="HAMP"/>
    <property type="match status" value="7"/>
</dbReference>
<keyword evidence="4" id="KW-0175">Coiled coil</keyword>
<evidence type="ECO:0000256" key="1">
    <source>
        <dbReference type="ARBA" id="ARBA00022500"/>
    </source>
</evidence>
<comment type="similarity">
    <text evidence="2">Belongs to the methyl-accepting chemotaxis (MCP) protein family.</text>
</comment>
<evidence type="ECO:0000259" key="8">
    <source>
        <dbReference type="PROSITE" id="PS50885"/>
    </source>
</evidence>
<dbReference type="KEGG" id="mmob:F6R98_12265"/>
<dbReference type="PROSITE" id="PS50192">
    <property type="entry name" value="T_SNARE"/>
    <property type="match status" value="1"/>
</dbReference>
<feature type="coiled-coil region" evidence="4">
    <location>
        <begin position="77"/>
        <end position="104"/>
    </location>
</feature>
<gene>
    <name evidence="9" type="ORF">F6R98_12265</name>
</gene>
<evidence type="ECO:0000313" key="9">
    <source>
        <dbReference type="EMBL" id="QFY43295.1"/>
    </source>
</evidence>
<evidence type="ECO:0000256" key="4">
    <source>
        <dbReference type="SAM" id="Coils"/>
    </source>
</evidence>
<dbReference type="SMART" id="SM00304">
    <property type="entry name" value="HAMP"/>
    <property type="match status" value="9"/>
</dbReference>
<evidence type="ECO:0000256" key="2">
    <source>
        <dbReference type="ARBA" id="ARBA00029447"/>
    </source>
</evidence>
<evidence type="ECO:0000313" key="10">
    <source>
        <dbReference type="Proteomes" id="UP000325755"/>
    </source>
</evidence>
<dbReference type="InterPro" id="IPR024478">
    <property type="entry name" value="HlyB_4HB_MCP"/>
</dbReference>
<keyword evidence="3" id="KW-0807">Transducer</keyword>
<dbReference type="GO" id="GO:0006935">
    <property type="term" value="P:chemotaxis"/>
    <property type="evidence" value="ECO:0007669"/>
    <property type="project" value="UniProtKB-KW"/>
</dbReference>
<feature type="domain" description="HAMP" evidence="8">
    <location>
        <begin position="439"/>
        <end position="487"/>
    </location>
</feature>
<keyword evidence="1" id="KW-0145">Chemotaxis</keyword>
<dbReference type="Gene3D" id="1.10.287.950">
    <property type="entry name" value="Methyl-accepting chemotaxis protein"/>
    <property type="match status" value="1"/>
</dbReference>
<dbReference type="Proteomes" id="UP000325755">
    <property type="component" value="Chromosome"/>
</dbReference>
<accession>A0A5Q0BHE5</accession>
<dbReference type="SUPFAM" id="SSF58104">
    <property type="entry name" value="Methyl-accepting chemotaxis protein (MCP) signaling domain"/>
    <property type="match status" value="1"/>
</dbReference>
<dbReference type="InterPro" id="IPR051310">
    <property type="entry name" value="MCP_chemotaxis"/>
</dbReference>
<keyword evidence="10" id="KW-1185">Reference proteome</keyword>
<protein>
    <submittedName>
        <fullName evidence="9">Methyl-accepting chemotaxis protein</fullName>
    </submittedName>
</protein>
<dbReference type="CDD" id="cd11386">
    <property type="entry name" value="MCP_signal"/>
    <property type="match status" value="1"/>
</dbReference>
<evidence type="ECO:0000259" key="7">
    <source>
        <dbReference type="PROSITE" id="PS50192"/>
    </source>
</evidence>
<dbReference type="Gene3D" id="6.10.340.10">
    <property type="match status" value="1"/>
</dbReference>